<dbReference type="InterPro" id="IPR005097">
    <property type="entry name" value="Sacchrp_dh_NADP-bd"/>
</dbReference>
<protein>
    <recommendedName>
        <fullName evidence="6">Alpha-aminoadipic semialdehyde synthase, mitochondrial</fullName>
    </recommendedName>
</protein>
<dbReference type="InterPro" id="IPR051168">
    <property type="entry name" value="AASS"/>
</dbReference>
<proteinExistence type="predicted"/>
<organism evidence="4 5">
    <name type="scientific">Orchesella dallaii</name>
    <dbReference type="NCBI Taxonomy" id="48710"/>
    <lineage>
        <taxon>Eukaryota</taxon>
        <taxon>Metazoa</taxon>
        <taxon>Ecdysozoa</taxon>
        <taxon>Arthropoda</taxon>
        <taxon>Hexapoda</taxon>
        <taxon>Collembola</taxon>
        <taxon>Entomobryomorpha</taxon>
        <taxon>Entomobryoidea</taxon>
        <taxon>Orchesellidae</taxon>
        <taxon>Orchesellinae</taxon>
        <taxon>Orchesella</taxon>
    </lineage>
</organism>
<dbReference type="Pfam" id="PF03435">
    <property type="entry name" value="Sacchrp_dh_NADP"/>
    <property type="match status" value="1"/>
</dbReference>
<dbReference type="InterPro" id="IPR032095">
    <property type="entry name" value="Sacchrp_dh-like_C"/>
</dbReference>
<dbReference type="Gene3D" id="3.30.360.10">
    <property type="entry name" value="Dihydrodipicolinate Reductase, domain 2"/>
    <property type="match status" value="1"/>
</dbReference>
<reference evidence="4 5" key="1">
    <citation type="submission" date="2024-08" db="EMBL/GenBank/DDBJ databases">
        <authorList>
            <person name="Cucini C."/>
            <person name="Frati F."/>
        </authorList>
    </citation>
    <scope>NUCLEOTIDE SEQUENCE [LARGE SCALE GENOMIC DNA]</scope>
</reference>
<dbReference type="Pfam" id="PF16653">
    <property type="entry name" value="Sacchrp_dh_C"/>
    <property type="match status" value="1"/>
</dbReference>
<evidence type="ECO:0008006" key="6">
    <source>
        <dbReference type="Google" id="ProtNLM"/>
    </source>
</evidence>
<dbReference type="EMBL" id="CAXLJM020000032">
    <property type="protein sequence ID" value="CAL8100324.1"/>
    <property type="molecule type" value="Genomic_DNA"/>
</dbReference>
<evidence type="ECO:0000256" key="1">
    <source>
        <dbReference type="ARBA" id="ARBA00023002"/>
    </source>
</evidence>
<evidence type="ECO:0000259" key="2">
    <source>
        <dbReference type="Pfam" id="PF03435"/>
    </source>
</evidence>
<dbReference type="PANTHER" id="PTHR11133:SF22">
    <property type="entry name" value="ALPHA-AMINOADIPIC SEMIALDEHYDE SYNTHASE, MITOCHONDRIAL"/>
    <property type="match status" value="1"/>
</dbReference>
<feature type="domain" description="Saccharopine dehydrogenase NADP binding" evidence="2">
    <location>
        <begin position="4"/>
        <end position="124"/>
    </location>
</feature>
<evidence type="ECO:0000259" key="3">
    <source>
        <dbReference type="Pfam" id="PF16653"/>
    </source>
</evidence>
<gene>
    <name evidence="4" type="ORF">ODALV1_LOCUS10505</name>
</gene>
<keyword evidence="5" id="KW-1185">Reference proteome</keyword>
<dbReference type="InterPro" id="IPR036291">
    <property type="entry name" value="NAD(P)-bd_dom_sf"/>
</dbReference>
<keyword evidence="1" id="KW-0560">Oxidoreductase</keyword>
<evidence type="ECO:0000313" key="5">
    <source>
        <dbReference type="Proteomes" id="UP001642540"/>
    </source>
</evidence>
<accession>A0ABP1QEQ6</accession>
<comment type="caution">
    <text evidence="4">The sequence shown here is derived from an EMBL/GenBank/DDBJ whole genome shotgun (WGS) entry which is preliminary data.</text>
</comment>
<dbReference type="Gene3D" id="1.10.1870.10">
    <property type="entry name" value="Domain 3, Saccharopine reductase"/>
    <property type="match status" value="1"/>
</dbReference>
<dbReference type="SUPFAM" id="SSF51735">
    <property type="entry name" value="NAD(P)-binding Rossmann-fold domains"/>
    <property type="match status" value="1"/>
</dbReference>
<sequence length="463" mass="51892">MKNICILGSGLVSSSVINCFYNDKTAEYSIVVGSKLSNELTSLQQKYPSIKTVHLNVTSVSDEEQLNRMITESDIVVSLLTNEMHVPIAKKCIEFCVNMVHASYCTKEMMELDAQAKQNGVTILNEIGLDPGIDHFLAKKAIDEIHAESGSKVTAFISYCGGLPEPKLSSSNSLRYKFSWSPKTALGNMLNTAKYLERNKAFEIPAGGELIDAITDMEFLTEFELEGYPNRDSLIYKDLYGMHEATDIIRGTLRYRGFGKVVKTLHKLQLLSSKSIKDIYDEDHSIPKSWSDLIVKVVQNADILDLYRKGEPITQVLLHCGFNMDEVNALNNLGLLCREPELSLKDTLIDTLAEHLATKLRFENDERDIVILRHEIRSKKVNGDQEIREIEFVGYGEQDKGGFSVMSKTVGLAIGHAVKLLLNGNIQQTGVIYPFSPDIYEPILQQLEMEGLTFKETKTIIHA</sequence>
<feature type="domain" description="Saccharopine dehydrogenase-like C-terminal" evidence="3">
    <location>
        <begin position="128"/>
        <end position="452"/>
    </location>
</feature>
<dbReference type="Proteomes" id="UP001642540">
    <property type="component" value="Unassembled WGS sequence"/>
</dbReference>
<dbReference type="SUPFAM" id="SSF55347">
    <property type="entry name" value="Glyceraldehyde-3-phosphate dehydrogenase-like, C-terminal domain"/>
    <property type="match status" value="1"/>
</dbReference>
<dbReference type="PANTHER" id="PTHR11133">
    <property type="entry name" value="SACCHAROPINE DEHYDROGENASE"/>
    <property type="match status" value="1"/>
</dbReference>
<dbReference type="Gene3D" id="3.40.50.720">
    <property type="entry name" value="NAD(P)-binding Rossmann-like Domain"/>
    <property type="match status" value="1"/>
</dbReference>
<evidence type="ECO:0000313" key="4">
    <source>
        <dbReference type="EMBL" id="CAL8100324.1"/>
    </source>
</evidence>
<name>A0ABP1QEQ6_9HEXA</name>